<evidence type="ECO:0000313" key="3">
    <source>
        <dbReference type="Proteomes" id="UP000223968"/>
    </source>
</evidence>
<dbReference type="PANTHER" id="PTHR45648:SF22">
    <property type="entry name" value="GDSL LIPASE_ACYLHYDROLASE FAMILY PROTEIN (AFU_ORTHOLOGUE AFUA_4G14700)"/>
    <property type="match status" value="1"/>
</dbReference>
<comment type="caution">
    <text evidence="2">The sequence shown here is derived from an EMBL/GenBank/DDBJ whole genome shotgun (WGS) entry which is preliminary data.</text>
</comment>
<organism evidence="2 3">
    <name type="scientific">Helicocarpus griseus UAMH5409</name>
    <dbReference type="NCBI Taxonomy" id="1447875"/>
    <lineage>
        <taxon>Eukaryota</taxon>
        <taxon>Fungi</taxon>
        <taxon>Dikarya</taxon>
        <taxon>Ascomycota</taxon>
        <taxon>Pezizomycotina</taxon>
        <taxon>Eurotiomycetes</taxon>
        <taxon>Eurotiomycetidae</taxon>
        <taxon>Onygenales</taxon>
        <taxon>Ajellomycetaceae</taxon>
        <taxon>Helicocarpus</taxon>
    </lineage>
</organism>
<dbReference type="PANTHER" id="PTHR45648">
    <property type="entry name" value="GDSL LIPASE/ACYLHYDROLASE FAMILY PROTEIN (AFU_ORTHOLOGUE AFUA_4G14700)"/>
    <property type="match status" value="1"/>
</dbReference>
<dbReference type="EMBL" id="PDNB01000041">
    <property type="protein sequence ID" value="PGH13853.1"/>
    <property type="molecule type" value="Genomic_DNA"/>
</dbReference>
<sequence>MQSNNTPTGGYNWLHWIASTPVSPDSGNNVTAHNYAVSGAVTSQTIAPLHLLVPGKTIPDSIDCIYTALDELYAAGARYFILMNIPPMQLAPLYAPPERGGVGETWAWPDKPENITRVSGRMGQLVTMWNEVLKYRTGFEVLVKKSWEGSRVGVMDVYGLMMHIYNNPTEHLAAPANVTGYINHCNVDTSECHRLENPESFMWFDYSHPSERTERIIAQQFLDVVRGESEWATYFTS</sequence>
<keyword evidence="3" id="KW-1185">Reference proteome</keyword>
<dbReference type="Proteomes" id="UP000223968">
    <property type="component" value="Unassembled WGS sequence"/>
</dbReference>
<dbReference type="OrthoDB" id="1600564at2759"/>
<accession>A0A2B7XYJ5</accession>
<dbReference type="GO" id="GO:0016787">
    <property type="term" value="F:hydrolase activity"/>
    <property type="evidence" value="ECO:0007669"/>
    <property type="project" value="UniProtKB-KW"/>
</dbReference>
<dbReference type="InterPro" id="IPR036514">
    <property type="entry name" value="SGNH_hydro_sf"/>
</dbReference>
<proteinExistence type="predicted"/>
<name>A0A2B7XYJ5_9EURO</name>
<evidence type="ECO:0000256" key="1">
    <source>
        <dbReference type="ARBA" id="ARBA00022801"/>
    </source>
</evidence>
<dbReference type="SUPFAM" id="SSF52266">
    <property type="entry name" value="SGNH hydrolase"/>
    <property type="match status" value="1"/>
</dbReference>
<keyword evidence="1" id="KW-0378">Hydrolase</keyword>
<evidence type="ECO:0008006" key="4">
    <source>
        <dbReference type="Google" id="ProtNLM"/>
    </source>
</evidence>
<reference evidence="2 3" key="1">
    <citation type="submission" date="2017-10" db="EMBL/GenBank/DDBJ databases">
        <title>Comparative genomics in systemic dimorphic fungi from Ajellomycetaceae.</title>
        <authorList>
            <person name="Munoz J.F."/>
            <person name="Mcewen J.G."/>
            <person name="Clay O.K."/>
            <person name="Cuomo C.A."/>
        </authorList>
    </citation>
    <scope>NUCLEOTIDE SEQUENCE [LARGE SCALE GENOMIC DNA]</scope>
    <source>
        <strain evidence="2 3">UAMH5409</strain>
    </source>
</reference>
<dbReference type="Gene3D" id="3.40.50.1110">
    <property type="entry name" value="SGNH hydrolase"/>
    <property type="match status" value="1"/>
</dbReference>
<protein>
    <recommendedName>
        <fullName evidence="4">SGNH hydrolase-type esterase domain-containing protein</fullName>
    </recommendedName>
</protein>
<dbReference type="InterPro" id="IPR051058">
    <property type="entry name" value="GDSL_Est/Lipase"/>
</dbReference>
<evidence type="ECO:0000313" key="2">
    <source>
        <dbReference type="EMBL" id="PGH13853.1"/>
    </source>
</evidence>
<gene>
    <name evidence="2" type="ORF">AJ79_03421</name>
</gene>
<dbReference type="AlphaFoldDB" id="A0A2B7XYJ5"/>